<protein>
    <submittedName>
        <fullName evidence="2">Uncharacterized protein</fullName>
    </submittedName>
</protein>
<proteinExistence type="predicted"/>
<evidence type="ECO:0000313" key="3">
    <source>
        <dbReference type="Proteomes" id="UP000540506"/>
    </source>
</evidence>
<sequence>MRIAMLTESARRPAQRAQRSGALPRPFAWLLLGRPQAHR</sequence>
<gene>
    <name evidence="2" type="ORF">FHR34_002688</name>
</gene>
<evidence type="ECO:0000313" key="2">
    <source>
        <dbReference type="EMBL" id="MBB4923695.1"/>
    </source>
</evidence>
<dbReference type="EMBL" id="JACHJV010000001">
    <property type="protein sequence ID" value="MBB4923695.1"/>
    <property type="molecule type" value="Genomic_DNA"/>
</dbReference>
<reference evidence="2 3" key="1">
    <citation type="submission" date="2020-08" db="EMBL/GenBank/DDBJ databases">
        <title>Sequencing the genomes of 1000 actinobacteria strains.</title>
        <authorList>
            <person name="Klenk H.-P."/>
        </authorList>
    </citation>
    <scope>NUCLEOTIDE SEQUENCE [LARGE SCALE GENOMIC DNA]</scope>
    <source>
        <strain evidence="2 3">DSM 41654</strain>
    </source>
</reference>
<keyword evidence="3" id="KW-1185">Reference proteome</keyword>
<feature type="region of interest" description="Disordered" evidence="1">
    <location>
        <begin position="1"/>
        <end position="21"/>
    </location>
</feature>
<dbReference type="Proteomes" id="UP000540506">
    <property type="component" value="Unassembled WGS sequence"/>
</dbReference>
<accession>A0A7W7R1K0</accession>
<organism evidence="2 3">
    <name type="scientific">Kitasatospora kifunensis</name>
    <name type="common">Streptomyces kifunensis</name>
    <dbReference type="NCBI Taxonomy" id="58351"/>
    <lineage>
        <taxon>Bacteria</taxon>
        <taxon>Bacillati</taxon>
        <taxon>Actinomycetota</taxon>
        <taxon>Actinomycetes</taxon>
        <taxon>Kitasatosporales</taxon>
        <taxon>Streptomycetaceae</taxon>
        <taxon>Kitasatospora</taxon>
    </lineage>
</organism>
<comment type="caution">
    <text evidence="2">The sequence shown here is derived from an EMBL/GenBank/DDBJ whole genome shotgun (WGS) entry which is preliminary data.</text>
</comment>
<evidence type="ECO:0000256" key="1">
    <source>
        <dbReference type="SAM" id="MobiDB-lite"/>
    </source>
</evidence>
<dbReference type="AlphaFoldDB" id="A0A7W7R1K0"/>
<name>A0A7W7R1K0_KITKI</name>